<keyword evidence="5" id="KW-0732">Signal</keyword>
<keyword evidence="6 9" id="KW-0378">Hydrolase</keyword>
<organism evidence="9 10">
    <name type="scientific">Cotesia congregata</name>
    <name type="common">Parasitoid wasp</name>
    <name type="synonym">Apanteles congregatus</name>
    <dbReference type="NCBI Taxonomy" id="51543"/>
    <lineage>
        <taxon>Eukaryota</taxon>
        <taxon>Metazoa</taxon>
        <taxon>Ecdysozoa</taxon>
        <taxon>Arthropoda</taxon>
        <taxon>Hexapoda</taxon>
        <taxon>Insecta</taxon>
        <taxon>Pterygota</taxon>
        <taxon>Neoptera</taxon>
        <taxon>Endopterygota</taxon>
        <taxon>Hymenoptera</taxon>
        <taxon>Apocrita</taxon>
        <taxon>Ichneumonoidea</taxon>
        <taxon>Braconidae</taxon>
        <taxon>Microgastrinae</taxon>
        <taxon>Cotesia</taxon>
    </lineage>
</organism>
<dbReference type="PANTHER" id="PTHR11315:SF0">
    <property type="entry name" value="FOLATE GAMMA-GLUTAMYL HYDROLASE"/>
    <property type="match status" value="1"/>
</dbReference>
<dbReference type="InterPro" id="IPR015527">
    <property type="entry name" value="Pept_C26_g-glut_hydrolase"/>
</dbReference>
<reference evidence="9" key="1">
    <citation type="submission" date="2021-04" db="EMBL/GenBank/DDBJ databases">
        <authorList>
            <person name="Chebbi M.A.C M."/>
        </authorList>
    </citation>
    <scope>NUCLEOTIDE SEQUENCE</scope>
</reference>
<dbReference type="Gene3D" id="3.40.50.880">
    <property type="match status" value="2"/>
</dbReference>
<comment type="caution">
    <text evidence="8">Lacks conserved residue(s) required for the propagation of feature annotation.</text>
</comment>
<dbReference type="GO" id="GO:0005773">
    <property type="term" value="C:vacuole"/>
    <property type="evidence" value="ECO:0007669"/>
    <property type="project" value="TreeGrafter"/>
</dbReference>
<evidence type="ECO:0000256" key="8">
    <source>
        <dbReference type="PROSITE-ProRule" id="PRU00607"/>
    </source>
</evidence>
<evidence type="ECO:0000256" key="1">
    <source>
        <dbReference type="ARBA" id="ARBA00004239"/>
    </source>
</evidence>
<feature type="active site" description="Proton donor" evidence="7">
    <location>
        <position position="197"/>
    </location>
</feature>
<dbReference type="AlphaFoldDB" id="A0A8J2MSX4"/>
<evidence type="ECO:0000256" key="5">
    <source>
        <dbReference type="ARBA" id="ARBA00022729"/>
    </source>
</evidence>
<evidence type="ECO:0000313" key="9">
    <source>
        <dbReference type="EMBL" id="CAG5093501.1"/>
    </source>
</evidence>
<dbReference type="GO" id="GO:0034722">
    <property type="term" value="F:gamma-glutamyl-peptidase activity"/>
    <property type="evidence" value="ECO:0007669"/>
    <property type="project" value="UniProtKB-EC"/>
</dbReference>
<dbReference type="OrthoDB" id="64220at2759"/>
<accession>A0A8J2MSX4</accession>
<dbReference type="InterPro" id="IPR029062">
    <property type="entry name" value="Class_I_gatase-like"/>
</dbReference>
<proteinExistence type="inferred from homology"/>
<evidence type="ECO:0000256" key="7">
    <source>
        <dbReference type="PIRSR" id="PIRSR615527-1"/>
    </source>
</evidence>
<dbReference type="GO" id="GO:0005576">
    <property type="term" value="C:extracellular region"/>
    <property type="evidence" value="ECO:0007669"/>
    <property type="project" value="UniProtKB-SubCell"/>
</dbReference>
<dbReference type="EMBL" id="CAJNRD030001120">
    <property type="protein sequence ID" value="CAG5093501.1"/>
    <property type="molecule type" value="Genomic_DNA"/>
</dbReference>
<gene>
    <name evidence="9" type="ORF">HICCMSTLAB_LOCUS6883</name>
</gene>
<comment type="similarity">
    <text evidence="2">Belongs to the peptidase C26 family.</text>
</comment>
<dbReference type="Proteomes" id="UP000786811">
    <property type="component" value="Unassembled WGS sequence"/>
</dbReference>
<dbReference type="InterPro" id="IPR011697">
    <property type="entry name" value="Peptidase_C26"/>
</dbReference>
<comment type="caution">
    <text evidence="9">The sequence shown here is derived from an EMBL/GenBank/DDBJ whole genome shotgun (WGS) entry which is preliminary data.</text>
</comment>
<dbReference type="PANTHER" id="PTHR11315">
    <property type="entry name" value="PROTEASE FAMILY C26 GAMMA-GLUTAMYL HYDROLASE"/>
    <property type="match status" value="1"/>
</dbReference>
<dbReference type="PROSITE" id="PS51275">
    <property type="entry name" value="PEPTIDASE_C26_GGH"/>
    <property type="match status" value="1"/>
</dbReference>
<evidence type="ECO:0000256" key="3">
    <source>
        <dbReference type="ARBA" id="ARBA00012886"/>
    </source>
</evidence>
<dbReference type="EC" id="3.4.19.9" evidence="3"/>
<comment type="subcellular location">
    <subcellularLocation>
        <location evidence="1">Secreted</location>
        <location evidence="1">Extracellular space</location>
    </subcellularLocation>
</comment>
<protein>
    <recommendedName>
        <fullName evidence="3">folate gamma-glutamyl hydrolase</fullName>
        <ecNumber evidence="3">3.4.19.9</ecNumber>
    </recommendedName>
</protein>
<evidence type="ECO:0000256" key="6">
    <source>
        <dbReference type="ARBA" id="ARBA00022801"/>
    </source>
</evidence>
<dbReference type="Pfam" id="PF07722">
    <property type="entry name" value="Peptidase_C26"/>
    <property type="match status" value="1"/>
</dbReference>
<evidence type="ECO:0000313" key="10">
    <source>
        <dbReference type="Proteomes" id="UP000786811"/>
    </source>
</evidence>
<dbReference type="GO" id="GO:0046900">
    <property type="term" value="P:tetrahydrofolylpolyglutamate metabolic process"/>
    <property type="evidence" value="ECO:0007669"/>
    <property type="project" value="TreeGrafter"/>
</dbReference>
<name>A0A8J2MSX4_COTCN</name>
<keyword evidence="10" id="KW-1185">Reference proteome</keyword>
<keyword evidence="4" id="KW-0964">Secreted</keyword>
<dbReference type="SUPFAM" id="SSF52317">
    <property type="entry name" value="Class I glutamine amidotransferase-like"/>
    <property type="match status" value="1"/>
</dbReference>
<sequence length="275" mass="31812">MLLLRISVIQIMVIYFTQLIQSHYLITARSPLGYNDRPIIGIVAQEASYHLRNVYNNAYSSYIAASYVKYIESAGARVVPIRLGRHESYYEDIMSKVNGVLFPGGSTNFTTRNGFFDTVGKIYSKLFKHAPKNIIDILKNQSVTANFHKLCVTMKKLKEVNLSNTYHVLSVNYDDNGLRYISTMEHFNMPFYATQFHPEKNSFEWATRLRGIPHSKNAIRVGQYFANFFVDEARKNFHTFVSKEEESSTLIYNYPITYTGPTRSSFEQCYLFIDN</sequence>
<evidence type="ECO:0000256" key="4">
    <source>
        <dbReference type="ARBA" id="ARBA00022525"/>
    </source>
</evidence>
<evidence type="ECO:0000256" key="2">
    <source>
        <dbReference type="ARBA" id="ARBA00011083"/>
    </source>
</evidence>